<gene>
    <name evidence="1" type="ORF">GEV33_010979</name>
</gene>
<comment type="caution">
    <text evidence="1">The sequence shown here is derived from an EMBL/GenBank/DDBJ whole genome shotgun (WGS) entry which is preliminary data.</text>
</comment>
<proteinExistence type="predicted"/>
<evidence type="ECO:0000313" key="1">
    <source>
        <dbReference type="EMBL" id="KAH0811811.1"/>
    </source>
</evidence>
<reference evidence="1" key="2">
    <citation type="submission" date="2021-08" db="EMBL/GenBank/DDBJ databases">
        <authorList>
            <person name="Eriksson T."/>
        </authorList>
    </citation>
    <scope>NUCLEOTIDE SEQUENCE</scope>
    <source>
        <strain evidence="1">Stoneville</strain>
        <tissue evidence="1">Whole head</tissue>
    </source>
</reference>
<dbReference type="AlphaFoldDB" id="A0A8J6HCP4"/>
<dbReference type="Proteomes" id="UP000719412">
    <property type="component" value="Unassembled WGS sequence"/>
</dbReference>
<reference evidence="1" key="1">
    <citation type="journal article" date="2020" name="J Insects Food Feed">
        <title>The yellow mealworm (Tenebrio molitor) genome: a resource for the emerging insects as food and feed industry.</title>
        <authorList>
            <person name="Eriksson T."/>
            <person name="Andere A."/>
            <person name="Kelstrup H."/>
            <person name="Emery V."/>
            <person name="Picard C."/>
        </authorList>
    </citation>
    <scope>NUCLEOTIDE SEQUENCE</scope>
    <source>
        <strain evidence="1">Stoneville</strain>
        <tissue evidence="1">Whole head</tissue>
    </source>
</reference>
<evidence type="ECO:0000313" key="2">
    <source>
        <dbReference type="Proteomes" id="UP000719412"/>
    </source>
</evidence>
<dbReference type="EMBL" id="JABDTM020026535">
    <property type="protein sequence ID" value="KAH0811811.1"/>
    <property type="molecule type" value="Genomic_DNA"/>
</dbReference>
<keyword evidence="2" id="KW-1185">Reference proteome</keyword>
<organism evidence="1 2">
    <name type="scientific">Tenebrio molitor</name>
    <name type="common">Yellow mealworm beetle</name>
    <dbReference type="NCBI Taxonomy" id="7067"/>
    <lineage>
        <taxon>Eukaryota</taxon>
        <taxon>Metazoa</taxon>
        <taxon>Ecdysozoa</taxon>
        <taxon>Arthropoda</taxon>
        <taxon>Hexapoda</taxon>
        <taxon>Insecta</taxon>
        <taxon>Pterygota</taxon>
        <taxon>Neoptera</taxon>
        <taxon>Endopterygota</taxon>
        <taxon>Coleoptera</taxon>
        <taxon>Polyphaga</taxon>
        <taxon>Cucujiformia</taxon>
        <taxon>Tenebrionidae</taxon>
        <taxon>Tenebrio</taxon>
    </lineage>
</organism>
<sequence length="163" mass="18930">MMSSGARDLCTLSSLTPGASARPPITGISPYKSKLRVKAGKRAAKFEDRMGGREECRILIECYREKKKNADEKEREKYCRRNGYAIEEVERVRAEGRWMCAELSEKDRDTDKEYERCVTEDVPMYLGKESAKEKNDGEIQMWERGEREQVLDGRRRKNVQDVP</sequence>
<name>A0A8J6HCP4_TENMO</name>
<protein>
    <submittedName>
        <fullName evidence="1">Uncharacterized protein</fullName>
    </submittedName>
</protein>
<accession>A0A8J6HCP4</accession>